<dbReference type="Proteomes" id="UP000221165">
    <property type="component" value="Unassembled WGS sequence"/>
</dbReference>
<reference evidence="2 3" key="1">
    <citation type="journal article" date="2017" name="Int. J. Parasitol.">
        <title>The genome of the protozoan parasite Cystoisospora suis and a reverse vaccinology approach to identify vaccine candidates.</title>
        <authorList>
            <person name="Palmieri N."/>
            <person name="Shrestha A."/>
            <person name="Ruttkowski B."/>
            <person name="Beck T."/>
            <person name="Vogl C."/>
            <person name="Tomley F."/>
            <person name="Blake D.P."/>
            <person name="Joachim A."/>
        </authorList>
    </citation>
    <scope>NUCLEOTIDE SEQUENCE [LARGE SCALE GENOMIC DNA]</scope>
    <source>
        <strain evidence="2 3">Wien I</strain>
    </source>
</reference>
<feature type="compositionally biased region" description="Basic and acidic residues" evidence="1">
    <location>
        <begin position="190"/>
        <end position="206"/>
    </location>
</feature>
<name>A0A2C6KE63_9APIC</name>
<feature type="compositionally biased region" description="Acidic residues" evidence="1">
    <location>
        <begin position="395"/>
        <end position="405"/>
    </location>
</feature>
<dbReference type="GeneID" id="94433686"/>
<feature type="compositionally biased region" description="Basic and acidic residues" evidence="1">
    <location>
        <begin position="72"/>
        <end position="86"/>
    </location>
</feature>
<gene>
    <name evidence="2" type="ORF">CSUI_010371</name>
</gene>
<feature type="compositionally biased region" description="Basic residues" evidence="1">
    <location>
        <begin position="175"/>
        <end position="189"/>
    </location>
</feature>
<keyword evidence="3" id="KW-1185">Reference proteome</keyword>
<feature type="compositionally biased region" description="Low complexity" evidence="1">
    <location>
        <begin position="443"/>
        <end position="452"/>
    </location>
</feature>
<feature type="compositionally biased region" description="Basic and acidic residues" evidence="1">
    <location>
        <begin position="568"/>
        <end position="609"/>
    </location>
</feature>
<feature type="compositionally biased region" description="Basic and acidic residues" evidence="1">
    <location>
        <begin position="151"/>
        <end position="174"/>
    </location>
</feature>
<feature type="non-terminal residue" evidence="2">
    <location>
        <position position="769"/>
    </location>
</feature>
<sequence>RKCTCIIPRSVKTLITLASFPPSHLFFSSSSSSHASSSCPTLSSLPSSSPSSLPLHCSKALFNSFLSSKAPLEKKTSLSHAERESSSSDTKTVKTRASSLKEKGVPSSSVSSLSAEQDQRPAKRRNEEEKTEEKEEGHEKKRKMRVGKNKKKEEEDRRKIGEFSRGERKEEKKRTTPGKNKKAFHTRQKKGNEKERTRRGRRDREGVCTPQGEDGDENRIFGGGCAFLPPEDDLLGNRERNGERKRSNLYCSESRRILFSPFFTAEVLSLSNTWAICEEISTRRRRKLGHSKTKKTEEEEEKKKRKELFSFQVNKKKKEENVELAKDKERSHEMRENEKEEKQKKEDKEDKEEINGEVKKGVCMRCSDDGDRDGTDKAKKEAKLHSTMGKKEEISSLDETPEEEEEIRVFHVEDTNSLAGFLITTQIELDKGLYLGSLYHSSNSNSSHLNSSQGGEGFFSSAPSTSRHRQSPSSSPHLPSHPPSTPLSTTTSIAPSLHAQASSSSLTRRQGVSSSSSSFDASPVYLTPTLTAPALILLDEEIAVREGDIVSLKLKKKISPFKSSVPSQEKEGCGLAMKSEKEKEQASSSTDRRSEKDYDAVKDPRHESCRSISSSPFLFSSSPATCSSLPSSSCLPSSPSRGKTHLSSDTEELQIREDTRETPAAEGFYDDEVSSLTTTTTTTTTDPSLQSRLASPSCSSLPLKSPERKEDEKEEDRVASSSFSPDPSASSKSPKTGKTLLLSSSSSTDRSRECHSTPGIYQPSSPFSS</sequence>
<evidence type="ECO:0000313" key="3">
    <source>
        <dbReference type="Proteomes" id="UP000221165"/>
    </source>
</evidence>
<feature type="compositionally biased region" description="Basic and acidic residues" evidence="1">
    <location>
        <begin position="320"/>
        <end position="394"/>
    </location>
</feature>
<evidence type="ECO:0000313" key="2">
    <source>
        <dbReference type="EMBL" id="PHJ15817.1"/>
    </source>
</evidence>
<dbReference type="VEuPathDB" id="ToxoDB:CSUI_010371"/>
<feature type="compositionally biased region" description="Basic residues" evidence="1">
    <location>
        <begin position="140"/>
        <end position="150"/>
    </location>
</feature>
<feature type="compositionally biased region" description="Basic and acidic residues" evidence="1">
    <location>
        <begin position="653"/>
        <end position="663"/>
    </location>
</feature>
<feature type="region of interest" description="Disordered" evidence="1">
    <location>
        <begin position="72"/>
        <end position="223"/>
    </location>
</feature>
<protein>
    <submittedName>
        <fullName evidence="2">Uncharacterized protein</fullName>
    </submittedName>
</protein>
<feature type="compositionally biased region" description="Low complexity" evidence="1">
    <location>
        <begin position="677"/>
        <end position="704"/>
    </location>
</feature>
<dbReference type="RefSeq" id="XP_067917549.1">
    <property type="nucleotide sequence ID" value="XM_068070475.1"/>
</dbReference>
<feature type="compositionally biased region" description="Low complexity" evidence="1">
    <location>
        <begin position="720"/>
        <end position="748"/>
    </location>
</feature>
<feature type="compositionally biased region" description="Low complexity" evidence="1">
    <location>
        <begin position="502"/>
        <end position="520"/>
    </location>
</feature>
<feature type="compositionally biased region" description="Basic and acidic residues" evidence="1">
    <location>
        <begin position="705"/>
        <end position="718"/>
    </location>
</feature>
<feature type="region of interest" description="Disordered" evidence="1">
    <location>
        <begin position="443"/>
        <end position="520"/>
    </location>
</feature>
<proteinExistence type="predicted"/>
<feature type="region of interest" description="Disordered" evidence="1">
    <location>
        <begin position="561"/>
        <end position="769"/>
    </location>
</feature>
<organism evidence="2 3">
    <name type="scientific">Cystoisospora suis</name>
    <dbReference type="NCBI Taxonomy" id="483139"/>
    <lineage>
        <taxon>Eukaryota</taxon>
        <taxon>Sar</taxon>
        <taxon>Alveolata</taxon>
        <taxon>Apicomplexa</taxon>
        <taxon>Conoidasida</taxon>
        <taxon>Coccidia</taxon>
        <taxon>Eucoccidiorida</taxon>
        <taxon>Eimeriorina</taxon>
        <taxon>Sarcocystidae</taxon>
        <taxon>Cystoisospora</taxon>
    </lineage>
</organism>
<accession>A0A2C6KE63</accession>
<feature type="non-terminal residue" evidence="2">
    <location>
        <position position="1"/>
    </location>
</feature>
<dbReference type="PANTHER" id="PTHR23202">
    <property type="entry name" value="WASP INTERACTING PROTEIN-RELATED"/>
    <property type="match status" value="1"/>
</dbReference>
<evidence type="ECO:0000256" key="1">
    <source>
        <dbReference type="SAM" id="MobiDB-lite"/>
    </source>
</evidence>
<dbReference type="EMBL" id="MIGC01007254">
    <property type="protein sequence ID" value="PHJ15817.1"/>
    <property type="molecule type" value="Genomic_DNA"/>
</dbReference>
<feature type="compositionally biased region" description="Low complexity" evidence="1">
    <location>
        <begin position="610"/>
        <end position="640"/>
    </location>
</feature>
<dbReference type="AlphaFoldDB" id="A0A2C6KE63"/>
<feature type="region of interest" description="Disordered" evidence="1">
    <location>
        <begin position="285"/>
        <end position="307"/>
    </location>
</feature>
<comment type="caution">
    <text evidence="2">The sequence shown here is derived from an EMBL/GenBank/DDBJ whole genome shotgun (WGS) entry which is preliminary data.</text>
</comment>
<feature type="compositionally biased region" description="Basic and acidic residues" evidence="1">
    <location>
        <begin position="117"/>
        <end position="139"/>
    </location>
</feature>
<feature type="region of interest" description="Disordered" evidence="1">
    <location>
        <begin position="320"/>
        <end position="405"/>
    </location>
</feature>
<dbReference type="PANTHER" id="PTHR23202:SF123">
    <property type="entry name" value="AGR188WP"/>
    <property type="match status" value="1"/>
</dbReference>